<keyword evidence="8" id="KW-1185">Reference proteome</keyword>
<dbReference type="CDD" id="cd15492">
    <property type="entry name" value="PHD_BRPF_JADE_like"/>
    <property type="match status" value="1"/>
</dbReference>
<evidence type="ECO:0000256" key="3">
    <source>
        <dbReference type="ARBA" id="ARBA00022833"/>
    </source>
</evidence>
<feature type="domain" description="PHD-type" evidence="6">
    <location>
        <begin position="380"/>
        <end position="430"/>
    </location>
</feature>
<comment type="caution">
    <text evidence="7">The sequence shown here is derived from an EMBL/GenBank/DDBJ whole genome shotgun (WGS) entry which is preliminary data.</text>
</comment>
<organism evidence="7 8">
    <name type="scientific">Bonamia ostreae</name>
    <dbReference type="NCBI Taxonomy" id="126728"/>
    <lineage>
        <taxon>Eukaryota</taxon>
        <taxon>Sar</taxon>
        <taxon>Rhizaria</taxon>
        <taxon>Endomyxa</taxon>
        <taxon>Ascetosporea</taxon>
        <taxon>Haplosporida</taxon>
        <taxon>Bonamia</taxon>
    </lineage>
</organism>
<dbReference type="PANTHER" id="PTHR13793:SF107">
    <property type="entry name" value="BROMODOMAIN-CONTAINING PROTEIN HOMOLOG"/>
    <property type="match status" value="1"/>
</dbReference>
<feature type="region of interest" description="Disordered" evidence="5">
    <location>
        <begin position="1"/>
        <end position="39"/>
    </location>
</feature>
<dbReference type="PROSITE" id="PS50016">
    <property type="entry name" value="ZF_PHD_2"/>
    <property type="match status" value="1"/>
</dbReference>
<evidence type="ECO:0000256" key="4">
    <source>
        <dbReference type="PROSITE-ProRule" id="PRU00146"/>
    </source>
</evidence>
<dbReference type="InterPro" id="IPR011011">
    <property type="entry name" value="Znf_FYVE_PHD"/>
</dbReference>
<protein>
    <recommendedName>
        <fullName evidence="6">PHD-type domain-containing protein</fullName>
    </recommendedName>
</protein>
<dbReference type="PANTHER" id="PTHR13793">
    <property type="entry name" value="PHD FINGER PROTEINS"/>
    <property type="match status" value="1"/>
</dbReference>
<evidence type="ECO:0000256" key="2">
    <source>
        <dbReference type="ARBA" id="ARBA00022771"/>
    </source>
</evidence>
<dbReference type="SUPFAM" id="SSF57903">
    <property type="entry name" value="FYVE/PHD zinc finger"/>
    <property type="match status" value="1"/>
</dbReference>
<reference evidence="7 8" key="1">
    <citation type="journal article" date="2024" name="BMC Biol.">
        <title>Comparative genomics of Ascetosporea gives new insight into the evolutionary basis for animal parasitism in Rhizaria.</title>
        <authorList>
            <person name="Hiltunen Thoren M."/>
            <person name="Onut-Brannstrom I."/>
            <person name="Alfjorden A."/>
            <person name="Peckova H."/>
            <person name="Swords F."/>
            <person name="Hooper C."/>
            <person name="Holzer A.S."/>
            <person name="Bass D."/>
            <person name="Burki F."/>
        </authorList>
    </citation>
    <scope>NUCLEOTIDE SEQUENCE [LARGE SCALE GENOMIC DNA]</scope>
    <source>
        <strain evidence="7">20-A016</strain>
    </source>
</reference>
<dbReference type="InterPro" id="IPR019786">
    <property type="entry name" value="Zinc_finger_PHD-type_CS"/>
</dbReference>
<feature type="region of interest" description="Disordered" evidence="5">
    <location>
        <begin position="320"/>
        <end position="341"/>
    </location>
</feature>
<dbReference type="Gene3D" id="3.30.40.10">
    <property type="entry name" value="Zinc/RING finger domain, C3HC4 (zinc finger)"/>
    <property type="match status" value="1"/>
</dbReference>
<accession>A0ABV2AFR6</accession>
<dbReference type="InterPro" id="IPR013083">
    <property type="entry name" value="Znf_RING/FYVE/PHD"/>
</dbReference>
<dbReference type="PROSITE" id="PS01359">
    <property type="entry name" value="ZF_PHD_1"/>
    <property type="match status" value="1"/>
</dbReference>
<evidence type="ECO:0000313" key="8">
    <source>
        <dbReference type="Proteomes" id="UP001439008"/>
    </source>
</evidence>
<evidence type="ECO:0000256" key="5">
    <source>
        <dbReference type="SAM" id="MobiDB-lite"/>
    </source>
</evidence>
<evidence type="ECO:0000313" key="7">
    <source>
        <dbReference type="EMBL" id="MES1918218.1"/>
    </source>
</evidence>
<keyword evidence="1" id="KW-0479">Metal-binding</keyword>
<keyword evidence="3" id="KW-0862">Zinc</keyword>
<dbReference type="InterPro" id="IPR019787">
    <property type="entry name" value="Znf_PHD-finger"/>
</dbReference>
<dbReference type="SMART" id="SM00249">
    <property type="entry name" value="PHD"/>
    <property type="match status" value="1"/>
</dbReference>
<dbReference type="InterPro" id="IPR050701">
    <property type="entry name" value="Histone_Mod_Regulator"/>
</dbReference>
<dbReference type="EMBL" id="JBDODL010000028">
    <property type="protein sequence ID" value="MES1918218.1"/>
    <property type="molecule type" value="Genomic_DNA"/>
</dbReference>
<dbReference type="Pfam" id="PF13831">
    <property type="entry name" value="PHD_2"/>
    <property type="match status" value="1"/>
</dbReference>
<evidence type="ECO:0000256" key="1">
    <source>
        <dbReference type="ARBA" id="ARBA00022723"/>
    </source>
</evidence>
<sequence length="489" mass="56914">MEENKNNTKNIGRNSINSDKHENSPQKKLPPPILNPNIETDIKNKLNGKENIQNKIQNVNLNIPSLNINTTSKKNIIFPLQKNPNLNPNFAQNSSRNFKNSSNVPKMAIAYPLSKNNTNWMRQPLNRNSIQNFRQPLILTKYQNFNNRNSSNFIKNRPIYLNYSQKPVYSSNYYLHQRRTYPNVYRHPIYNSNLPRYSNLYQPRTNFRYSGKFFTFPKPQRSKKNQSKTRTRKPKTLKTNRTRRKARKRTNDQKNSSSGRSRTRKLISVKIDLPSEISDEEPFSHDKLIKLETEFFRKEKNIYKAENTSRIDRLTKIVDNNDKNNIGDDNEKSDRFNKNNEQKRLNEQNKIINDKPNSESFKNEGNIIISKMKEIQDENWTPCDICGVFSSAIADLIVYCDGCGVAVHKLCYGIEPIPKGDWFCAPCTAELAREALRDSSFKRASVKEKFAPKGKSVSKILAENEAFFRNDENCDKNGNLKIDNNLDEK</sequence>
<feature type="region of interest" description="Disordered" evidence="5">
    <location>
        <begin position="212"/>
        <end position="267"/>
    </location>
</feature>
<keyword evidence="2 4" id="KW-0863">Zinc-finger</keyword>
<dbReference type="InterPro" id="IPR001965">
    <property type="entry name" value="Znf_PHD"/>
</dbReference>
<name>A0ABV2AFR6_9EUKA</name>
<feature type="compositionally biased region" description="Polar residues" evidence="5">
    <location>
        <begin position="7"/>
        <end position="17"/>
    </location>
</feature>
<evidence type="ECO:0000259" key="6">
    <source>
        <dbReference type="PROSITE" id="PS50016"/>
    </source>
</evidence>
<gene>
    <name evidence="7" type="ORF">MHBO_000219</name>
</gene>
<proteinExistence type="predicted"/>
<feature type="compositionally biased region" description="Basic residues" evidence="5">
    <location>
        <begin position="220"/>
        <end position="248"/>
    </location>
</feature>
<feature type="non-terminal residue" evidence="7">
    <location>
        <position position="489"/>
    </location>
</feature>
<dbReference type="Proteomes" id="UP001439008">
    <property type="component" value="Unassembled WGS sequence"/>
</dbReference>